<feature type="transmembrane region" description="Helical" evidence="6">
    <location>
        <begin position="277"/>
        <end position="302"/>
    </location>
</feature>
<organism evidence="7 8">
    <name type="scientific">Eoetvoesiella caeni</name>
    <dbReference type="NCBI Taxonomy" id="645616"/>
    <lineage>
        <taxon>Bacteria</taxon>
        <taxon>Pseudomonadati</taxon>
        <taxon>Pseudomonadota</taxon>
        <taxon>Betaproteobacteria</taxon>
        <taxon>Burkholderiales</taxon>
        <taxon>Alcaligenaceae</taxon>
        <taxon>Eoetvoesiella</taxon>
    </lineage>
</organism>
<evidence type="ECO:0000313" key="8">
    <source>
        <dbReference type="Proteomes" id="UP000253628"/>
    </source>
</evidence>
<feature type="transmembrane region" description="Helical" evidence="6">
    <location>
        <begin position="236"/>
        <end position="257"/>
    </location>
</feature>
<reference evidence="7 8" key="1">
    <citation type="submission" date="2018-06" db="EMBL/GenBank/DDBJ databases">
        <title>Genomic Encyclopedia of Type Strains, Phase IV (KMG-IV): sequencing the most valuable type-strain genomes for metagenomic binning, comparative biology and taxonomic classification.</title>
        <authorList>
            <person name="Goeker M."/>
        </authorList>
    </citation>
    <scope>NUCLEOTIDE SEQUENCE [LARGE SCALE GENOMIC DNA]</scope>
    <source>
        <strain evidence="7 8">DSM 25520</strain>
    </source>
</reference>
<gene>
    <name evidence="7" type="ORF">DFR37_102400</name>
</gene>
<sequence>MQMPFFKPLSRFAAIPRIPPQVLVAAIALMLALFPVLAHIIDTPFYVTLLTRIMIFGIVAVSLGFILGFAGLVCFGQAAFAGVGAYVVLIMSDHALNGVPLMTWPFTIQSTTSAFITWPAAMLVSALVALVIGLIALRTRGVYFIMLTLAFAQMIYFFFINLDAYGGEDGMRLAERSSTSGLLNLNDHVVFYYVTFVILALVYIFLRRAVNSRFGMVLRGSRQNERRMAALGYSSFRYKLTAFVIAGAIAGLAGALMINHGKFISPAFMHWVRSSDIIAMVVIGGTGNLMGPVLGAAAILGLEDVLSGYTEHWHLVYGPLLLLGVLFARRGLYGLLTGRGADND</sequence>
<dbReference type="GO" id="GO:0015658">
    <property type="term" value="F:branched-chain amino acid transmembrane transporter activity"/>
    <property type="evidence" value="ECO:0007669"/>
    <property type="project" value="InterPro"/>
</dbReference>
<dbReference type="RefSeq" id="WP_113932238.1">
    <property type="nucleotide sequence ID" value="NZ_JACCEU010000002.1"/>
</dbReference>
<keyword evidence="5 6" id="KW-0472">Membrane</keyword>
<dbReference type="Pfam" id="PF02653">
    <property type="entry name" value="BPD_transp_2"/>
    <property type="match status" value="1"/>
</dbReference>
<feature type="transmembrane region" description="Helical" evidence="6">
    <location>
        <begin position="314"/>
        <end position="336"/>
    </location>
</feature>
<feature type="transmembrane region" description="Helical" evidence="6">
    <location>
        <begin position="115"/>
        <end position="135"/>
    </location>
</feature>
<keyword evidence="3 6" id="KW-0812">Transmembrane</keyword>
<accession>A0A366HJB6</accession>
<feature type="transmembrane region" description="Helical" evidence="6">
    <location>
        <begin position="83"/>
        <end position="103"/>
    </location>
</feature>
<keyword evidence="2" id="KW-1003">Cell membrane</keyword>
<dbReference type="CDD" id="cd06581">
    <property type="entry name" value="TM_PBP1_LivM_like"/>
    <property type="match status" value="1"/>
</dbReference>
<evidence type="ECO:0000256" key="6">
    <source>
        <dbReference type="SAM" id="Phobius"/>
    </source>
</evidence>
<dbReference type="PANTHER" id="PTHR30482">
    <property type="entry name" value="HIGH-AFFINITY BRANCHED-CHAIN AMINO ACID TRANSPORT SYSTEM PERMEASE"/>
    <property type="match status" value="1"/>
</dbReference>
<keyword evidence="4 6" id="KW-1133">Transmembrane helix</keyword>
<dbReference type="OrthoDB" id="9814461at2"/>
<dbReference type="InterPro" id="IPR043428">
    <property type="entry name" value="LivM-like"/>
</dbReference>
<evidence type="ECO:0000313" key="7">
    <source>
        <dbReference type="EMBL" id="RBP42016.1"/>
    </source>
</evidence>
<evidence type="ECO:0000256" key="1">
    <source>
        <dbReference type="ARBA" id="ARBA00004651"/>
    </source>
</evidence>
<evidence type="ECO:0000256" key="3">
    <source>
        <dbReference type="ARBA" id="ARBA00022692"/>
    </source>
</evidence>
<dbReference type="AlphaFoldDB" id="A0A366HJB6"/>
<dbReference type="Proteomes" id="UP000253628">
    <property type="component" value="Unassembled WGS sequence"/>
</dbReference>
<name>A0A366HJB6_9BURK</name>
<dbReference type="InterPro" id="IPR001851">
    <property type="entry name" value="ABC_transp_permease"/>
</dbReference>
<evidence type="ECO:0000256" key="5">
    <source>
        <dbReference type="ARBA" id="ARBA00023136"/>
    </source>
</evidence>
<protein>
    <submittedName>
        <fullName evidence="7">Amino acid/amide ABC transporter membrane protein 2 (HAAT family)</fullName>
    </submittedName>
</protein>
<comment type="caution">
    <text evidence="7">The sequence shown here is derived from an EMBL/GenBank/DDBJ whole genome shotgun (WGS) entry which is preliminary data.</text>
</comment>
<evidence type="ECO:0000256" key="2">
    <source>
        <dbReference type="ARBA" id="ARBA00022475"/>
    </source>
</evidence>
<dbReference type="EMBL" id="QNRQ01000002">
    <property type="protein sequence ID" value="RBP42016.1"/>
    <property type="molecule type" value="Genomic_DNA"/>
</dbReference>
<feature type="transmembrane region" description="Helical" evidence="6">
    <location>
        <begin position="54"/>
        <end position="76"/>
    </location>
</feature>
<feature type="transmembrane region" description="Helical" evidence="6">
    <location>
        <begin position="189"/>
        <end position="206"/>
    </location>
</feature>
<proteinExistence type="predicted"/>
<comment type="subcellular location">
    <subcellularLocation>
        <location evidence="1">Cell membrane</location>
        <topology evidence="1">Multi-pass membrane protein</topology>
    </subcellularLocation>
</comment>
<evidence type="ECO:0000256" key="4">
    <source>
        <dbReference type="ARBA" id="ARBA00022989"/>
    </source>
</evidence>
<keyword evidence="8" id="KW-1185">Reference proteome</keyword>
<dbReference type="PANTHER" id="PTHR30482:SF17">
    <property type="entry name" value="ABC TRANSPORTER ATP-BINDING PROTEIN"/>
    <property type="match status" value="1"/>
</dbReference>
<dbReference type="GO" id="GO:0005886">
    <property type="term" value="C:plasma membrane"/>
    <property type="evidence" value="ECO:0007669"/>
    <property type="project" value="UniProtKB-SubCell"/>
</dbReference>
<feature type="transmembrane region" description="Helical" evidence="6">
    <location>
        <begin position="142"/>
        <end position="162"/>
    </location>
</feature>